<comment type="caution">
    <text evidence="3">The sequence shown here is derived from an EMBL/GenBank/DDBJ whole genome shotgun (WGS) entry which is preliminary data.</text>
</comment>
<proteinExistence type="inferred from homology"/>
<dbReference type="EMBL" id="LTBA01000036">
    <property type="protein sequence ID" value="KYH32854.1"/>
    <property type="molecule type" value="Genomic_DNA"/>
</dbReference>
<dbReference type="InterPro" id="IPR003791">
    <property type="entry name" value="UPF0178"/>
</dbReference>
<name>A0A151AYW9_9CLOT</name>
<comment type="similarity">
    <text evidence="1 2">Belongs to the UPF0178 family.</text>
</comment>
<dbReference type="RefSeq" id="WP_066826660.1">
    <property type="nucleotide sequence ID" value="NZ_LTBA01000036.1"/>
</dbReference>
<evidence type="ECO:0000256" key="2">
    <source>
        <dbReference type="HAMAP-Rule" id="MF_00489"/>
    </source>
</evidence>
<evidence type="ECO:0000313" key="4">
    <source>
        <dbReference type="Proteomes" id="UP000075531"/>
    </source>
</evidence>
<dbReference type="Pfam" id="PF02639">
    <property type="entry name" value="DUF188"/>
    <property type="match status" value="1"/>
</dbReference>
<dbReference type="PANTHER" id="PTHR35146">
    <property type="entry name" value="UPF0178 PROTEIN YAII"/>
    <property type="match status" value="1"/>
</dbReference>
<sequence>MRIIVDGDACPGLNIIEKVSKENELGMIIFCSIDHILRSDYADIRYVDKGSQAVDIKVANECKKNDIIVSQDYGVAAMVLAKGAHAISPKGKIFDNTNIDALLSQRHIAAKIRRGGGKFANPKKRTFEDDERLYNNLLKLVLRYK</sequence>
<keyword evidence="4" id="KW-1185">Reference proteome</keyword>
<dbReference type="NCBIfam" id="NF001095">
    <property type="entry name" value="PRK00124.1"/>
    <property type="match status" value="1"/>
</dbReference>
<dbReference type="Proteomes" id="UP000075531">
    <property type="component" value="Unassembled WGS sequence"/>
</dbReference>
<gene>
    <name evidence="3" type="ORF">CLTEP_22210</name>
</gene>
<protein>
    <recommendedName>
        <fullName evidence="2">UPF0178 protein CLTEP_22210</fullName>
    </recommendedName>
</protein>
<dbReference type="PATRIC" id="fig|1121338.3.peg.2290"/>
<dbReference type="AlphaFoldDB" id="A0A151AYW9"/>
<dbReference type="STRING" id="1121338.CLTEP_22210"/>
<accession>A0A151AYW9</accession>
<evidence type="ECO:0000313" key="3">
    <source>
        <dbReference type="EMBL" id="KYH32854.1"/>
    </source>
</evidence>
<organism evidence="3 4">
    <name type="scientific">Clostridium tepidiprofundi DSM 19306</name>
    <dbReference type="NCBI Taxonomy" id="1121338"/>
    <lineage>
        <taxon>Bacteria</taxon>
        <taxon>Bacillati</taxon>
        <taxon>Bacillota</taxon>
        <taxon>Clostridia</taxon>
        <taxon>Eubacteriales</taxon>
        <taxon>Clostridiaceae</taxon>
        <taxon>Clostridium</taxon>
    </lineage>
</organism>
<evidence type="ECO:0000256" key="1">
    <source>
        <dbReference type="ARBA" id="ARBA00008522"/>
    </source>
</evidence>
<reference evidence="3 4" key="1">
    <citation type="submission" date="2016-02" db="EMBL/GenBank/DDBJ databases">
        <title>Genome sequence of Clostridium tepidiprofundi DSM 19306.</title>
        <authorList>
            <person name="Poehlein A."/>
            <person name="Daniel R."/>
        </authorList>
    </citation>
    <scope>NUCLEOTIDE SEQUENCE [LARGE SCALE GENOMIC DNA]</scope>
    <source>
        <strain evidence="3 4">DSM 19306</strain>
    </source>
</reference>
<dbReference type="OrthoDB" id="9798918at2"/>
<dbReference type="PANTHER" id="PTHR35146:SF1">
    <property type="entry name" value="UPF0178 PROTEIN YAII"/>
    <property type="match status" value="1"/>
</dbReference>
<dbReference type="HAMAP" id="MF_00489">
    <property type="entry name" value="UPF0178"/>
    <property type="match status" value="1"/>
</dbReference>